<dbReference type="PANTHER" id="PTHR24399">
    <property type="entry name" value="ZINC FINGER AND BTB DOMAIN-CONTAINING"/>
    <property type="match status" value="1"/>
</dbReference>
<dbReference type="Proteomes" id="UP000694382">
    <property type="component" value="Unassembled WGS sequence"/>
</dbReference>
<feature type="compositionally biased region" description="Polar residues" evidence="11">
    <location>
        <begin position="235"/>
        <end position="244"/>
    </location>
</feature>
<dbReference type="SUPFAM" id="SSF57667">
    <property type="entry name" value="beta-beta-alpha zinc fingers"/>
    <property type="match status" value="3"/>
</dbReference>
<evidence type="ECO:0000256" key="2">
    <source>
        <dbReference type="ARBA" id="ARBA00006991"/>
    </source>
</evidence>
<keyword evidence="9" id="KW-0804">Transcription</keyword>
<feature type="compositionally biased region" description="Basic and acidic residues" evidence="11">
    <location>
        <begin position="50"/>
        <end position="62"/>
    </location>
</feature>
<dbReference type="PROSITE" id="PS00028">
    <property type="entry name" value="ZINC_FINGER_C2H2_1"/>
    <property type="match status" value="4"/>
</dbReference>
<evidence type="ECO:0000313" key="13">
    <source>
        <dbReference type="Proteomes" id="UP000694382"/>
    </source>
</evidence>
<evidence type="ECO:0000256" key="4">
    <source>
        <dbReference type="ARBA" id="ARBA00022737"/>
    </source>
</evidence>
<dbReference type="FunFam" id="3.30.160.60:FF:000870">
    <property type="entry name" value="zinc finger protein 197 isoform X1"/>
    <property type="match status" value="1"/>
</dbReference>
<proteinExistence type="inferred from homology"/>
<feature type="region of interest" description="Disordered" evidence="11">
    <location>
        <begin position="1"/>
        <end position="62"/>
    </location>
</feature>
<dbReference type="FunFam" id="3.30.160.60:FF:000002">
    <property type="entry name" value="Zinc finger protein 1 homolog"/>
    <property type="match status" value="1"/>
</dbReference>
<dbReference type="InterPro" id="IPR013087">
    <property type="entry name" value="Znf_C2H2_type"/>
</dbReference>
<name>A0A8U8BCC9_GEOPR</name>
<feature type="compositionally biased region" description="Basic and acidic residues" evidence="11">
    <location>
        <begin position="1"/>
        <end position="14"/>
    </location>
</feature>
<keyword evidence="13" id="KW-1185">Reference proteome</keyword>
<accession>A0A8U8BCC9</accession>
<keyword evidence="5" id="KW-0863">Zinc-finger</keyword>
<organism evidence="12 13">
    <name type="scientific">Geospiza parvula</name>
    <name type="common">Small tree-finch</name>
    <name type="synonym">Camarhynchus parvulus</name>
    <dbReference type="NCBI Taxonomy" id="87175"/>
    <lineage>
        <taxon>Eukaryota</taxon>
        <taxon>Metazoa</taxon>
        <taxon>Chordata</taxon>
        <taxon>Craniata</taxon>
        <taxon>Vertebrata</taxon>
        <taxon>Euteleostomi</taxon>
        <taxon>Archelosauria</taxon>
        <taxon>Archosauria</taxon>
        <taxon>Dinosauria</taxon>
        <taxon>Saurischia</taxon>
        <taxon>Theropoda</taxon>
        <taxon>Coelurosauria</taxon>
        <taxon>Aves</taxon>
        <taxon>Neognathae</taxon>
        <taxon>Neoaves</taxon>
        <taxon>Telluraves</taxon>
        <taxon>Australaves</taxon>
        <taxon>Passeriformes</taxon>
        <taxon>Thraupidae</taxon>
        <taxon>Camarhynchus</taxon>
    </lineage>
</organism>
<protein>
    <submittedName>
        <fullName evidence="12">Uncharacterized protein</fullName>
    </submittedName>
</protein>
<dbReference type="InterPro" id="IPR036236">
    <property type="entry name" value="Znf_C2H2_sf"/>
</dbReference>
<dbReference type="Pfam" id="PF00096">
    <property type="entry name" value="zf-C2H2"/>
    <property type="match status" value="4"/>
</dbReference>
<dbReference type="Gene3D" id="3.30.160.60">
    <property type="entry name" value="Classic Zinc Finger"/>
    <property type="match status" value="5"/>
</dbReference>
<dbReference type="SMART" id="SM00355">
    <property type="entry name" value="ZnF_C2H2"/>
    <property type="match status" value="4"/>
</dbReference>
<feature type="compositionally biased region" description="Basic and acidic residues" evidence="11">
    <location>
        <begin position="217"/>
        <end position="231"/>
    </location>
</feature>
<keyword evidence="10" id="KW-0539">Nucleus</keyword>
<dbReference type="FunFam" id="3.30.160.60:FF:000710">
    <property type="entry name" value="Zinc finger protein 768"/>
    <property type="match status" value="1"/>
</dbReference>
<dbReference type="GO" id="GO:0001227">
    <property type="term" value="F:DNA-binding transcription repressor activity, RNA polymerase II-specific"/>
    <property type="evidence" value="ECO:0007669"/>
    <property type="project" value="TreeGrafter"/>
</dbReference>
<evidence type="ECO:0000256" key="7">
    <source>
        <dbReference type="ARBA" id="ARBA00023015"/>
    </source>
</evidence>
<evidence type="ECO:0000256" key="11">
    <source>
        <dbReference type="SAM" id="MobiDB-lite"/>
    </source>
</evidence>
<reference evidence="12" key="1">
    <citation type="submission" date="2025-08" db="UniProtKB">
        <authorList>
            <consortium name="Ensembl"/>
        </authorList>
    </citation>
    <scope>IDENTIFICATION</scope>
</reference>
<evidence type="ECO:0000256" key="8">
    <source>
        <dbReference type="ARBA" id="ARBA00023125"/>
    </source>
</evidence>
<sequence>MKTREDKSHSRTSWDEAVLSSSTVHEPKGEENPQRSHRRRDSKPSPGCSEGEKTHPEPGRWDRASARARSWWFMSSFMMGRSPTSAGECGKSFRQSSTLISHPDDPHWGMGLRKCGGIAFTLGRGPYECPQCQKRFHTSSDLIQHQRIHTNERPFRCPDCGMGFKQIHTGERPYKCGECGKGFRQRSHLIIHQMIHTGERPYKCPECQKKFHTSSHLLEHQRSHTDERPHECPQCQKSFTSSSHLTRHQRRHQ</sequence>
<dbReference type="PANTHER" id="PTHR24399:SF54">
    <property type="entry name" value="GASTRULA ZINC FINGER PROTEIN XLCGF26.1-LIKE-RELATED"/>
    <property type="match status" value="1"/>
</dbReference>
<dbReference type="AlphaFoldDB" id="A0A8U8BCC9"/>
<dbReference type="GO" id="GO:0005654">
    <property type="term" value="C:nucleoplasm"/>
    <property type="evidence" value="ECO:0007669"/>
    <property type="project" value="TreeGrafter"/>
</dbReference>
<evidence type="ECO:0000256" key="5">
    <source>
        <dbReference type="ARBA" id="ARBA00022771"/>
    </source>
</evidence>
<dbReference type="GO" id="GO:0008270">
    <property type="term" value="F:zinc ion binding"/>
    <property type="evidence" value="ECO:0007669"/>
    <property type="project" value="UniProtKB-KW"/>
</dbReference>
<dbReference type="GO" id="GO:0000978">
    <property type="term" value="F:RNA polymerase II cis-regulatory region sequence-specific DNA binding"/>
    <property type="evidence" value="ECO:0007669"/>
    <property type="project" value="TreeGrafter"/>
</dbReference>
<evidence type="ECO:0000313" key="12">
    <source>
        <dbReference type="Ensembl" id="ENSCPVP00000026952.1"/>
    </source>
</evidence>
<feature type="compositionally biased region" description="Basic and acidic residues" evidence="11">
    <location>
        <begin position="25"/>
        <end position="34"/>
    </location>
</feature>
<keyword evidence="6" id="KW-0862">Zinc</keyword>
<evidence type="ECO:0000256" key="10">
    <source>
        <dbReference type="ARBA" id="ARBA00023242"/>
    </source>
</evidence>
<dbReference type="GO" id="GO:0002682">
    <property type="term" value="P:regulation of immune system process"/>
    <property type="evidence" value="ECO:0007669"/>
    <property type="project" value="TreeGrafter"/>
</dbReference>
<comment type="subcellular location">
    <subcellularLocation>
        <location evidence="1">Nucleus</location>
    </subcellularLocation>
</comment>
<dbReference type="PROSITE" id="PS50157">
    <property type="entry name" value="ZINC_FINGER_C2H2_2"/>
    <property type="match status" value="4"/>
</dbReference>
<keyword evidence="4" id="KW-0677">Repeat</keyword>
<feature type="region of interest" description="Disordered" evidence="11">
    <location>
        <begin position="215"/>
        <end position="253"/>
    </location>
</feature>
<evidence type="ECO:0000256" key="6">
    <source>
        <dbReference type="ARBA" id="ARBA00022833"/>
    </source>
</evidence>
<keyword evidence="8" id="KW-0238">DNA-binding</keyword>
<reference evidence="12" key="2">
    <citation type="submission" date="2025-09" db="UniProtKB">
        <authorList>
            <consortium name="Ensembl"/>
        </authorList>
    </citation>
    <scope>IDENTIFICATION</scope>
</reference>
<dbReference type="GO" id="GO:0001817">
    <property type="term" value="P:regulation of cytokine production"/>
    <property type="evidence" value="ECO:0007669"/>
    <property type="project" value="TreeGrafter"/>
</dbReference>
<keyword evidence="3" id="KW-0479">Metal-binding</keyword>
<comment type="similarity">
    <text evidence="2">Belongs to the krueppel C2H2-type zinc-finger protein family.</text>
</comment>
<evidence type="ECO:0000256" key="9">
    <source>
        <dbReference type="ARBA" id="ARBA00023163"/>
    </source>
</evidence>
<dbReference type="FunFam" id="3.30.160.60:FF:000295">
    <property type="entry name" value="zinc finger protein 19"/>
    <property type="match status" value="1"/>
</dbReference>
<dbReference type="Ensembl" id="ENSCPVT00000028013.1">
    <property type="protein sequence ID" value="ENSCPVP00000026952.1"/>
    <property type="gene ID" value="ENSCPVG00000018552.1"/>
</dbReference>
<evidence type="ECO:0000256" key="1">
    <source>
        <dbReference type="ARBA" id="ARBA00004123"/>
    </source>
</evidence>
<evidence type="ECO:0000256" key="3">
    <source>
        <dbReference type="ARBA" id="ARBA00022723"/>
    </source>
</evidence>
<keyword evidence="7" id="KW-0805">Transcription regulation</keyword>